<dbReference type="CDD" id="cd01744">
    <property type="entry name" value="GATase1_CPSase"/>
    <property type="match status" value="1"/>
</dbReference>
<feature type="binding site" evidence="8">
    <location>
        <position position="226"/>
    </location>
    <ligand>
        <name>L-glutamine</name>
        <dbReference type="ChEBI" id="CHEBI:58359"/>
    </ligand>
</feature>
<keyword evidence="4 8" id="KW-0547">Nucleotide-binding</keyword>
<keyword evidence="8" id="KW-0665">Pyrimidine biosynthesis</keyword>
<reference evidence="10" key="2">
    <citation type="journal article" date="2023" name="Biology">
        <title>Prokaryotic Life Associated with Coal-Fire Gas Vents Revealed by Metagenomics.</title>
        <authorList>
            <person name="Kadnikov V.V."/>
            <person name="Mardanov A.V."/>
            <person name="Beletsky A.V."/>
            <person name="Karnachuk O.V."/>
            <person name="Ravin N.V."/>
        </authorList>
    </citation>
    <scope>NUCLEOTIDE SEQUENCE</scope>
    <source>
        <strain evidence="10">Bu02</strain>
    </source>
</reference>
<evidence type="ECO:0000259" key="9">
    <source>
        <dbReference type="SMART" id="SM01097"/>
    </source>
</evidence>
<dbReference type="Gene3D" id="3.40.50.880">
    <property type="match status" value="1"/>
</dbReference>
<feature type="binding site" evidence="8">
    <location>
        <position position="298"/>
    </location>
    <ligand>
        <name>L-glutamine</name>
        <dbReference type="ChEBI" id="CHEBI:58359"/>
    </ligand>
</feature>
<feature type="active site" evidence="8">
    <location>
        <position position="337"/>
    </location>
</feature>
<evidence type="ECO:0000256" key="8">
    <source>
        <dbReference type="HAMAP-Rule" id="MF_01209"/>
    </source>
</evidence>
<dbReference type="SUPFAM" id="SSF52021">
    <property type="entry name" value="Carbamoyl phosphate synthetase, small subunit N-terminal domain"/>
    <property type="match status" value="1"/>
</dbReference>
<evidence type="ECO:0000256" key="3">
    <source>
        <dbReference type="ARBA" id="ARBA00022598"/>
    </source>
</evidence>
<comment type="subunit">
    <text evidence="8">Composed of two chains; the small (or glutamine) chain promotes the hydrolysis of glutamine to ammonia, which is used by the large (or ammonia) chain to synthesize carbamoyl phosphate. Tetramer of heterodimers (alpha,beta)4.</text>
</comment>
<proteinExistence type="inferred from homology"/>
<keyword evidence="8" id="KW-0055">Arginine biosynthesis</keyword>
<keyword evidence="3 8" id="KW-0436">Ligase</keyword>
<dbReference type="KEGG" id="fcz:IMF26_05115"/>
<evidence type="ECO:0000256" key="5">
    <source>
        <dbReference type="ARBA" id="ARBA00022840"/>
    </source>
</evidence>
<reference evidence="10" key="1">
    <citation type="submission" date="2020-10" db="EMBL/GenBank/DDBJ databases">
        <authorList>
            <person name="Kadnikov V."/>
            <person name="Beletsky A.V."/>
            <person name="Mardanov A.V."/>
            <person name="Karnachuk O.V."/>
            <person name="Ravin N.V."/>
        </authorList>
    </citation>
    <scope>NUCLEOTIDE SEQUENCE</scope>
    <source>
        <strain evidence="10">Bu02</strain>
    </source>
</reference>
<dbReference type="GO" id="GO:0006541">
    <property type="term" value="P:glutamine metabolic process"/>
    <property type="evidence" value="ECO:0007669"/>
    <property type="project" value="InterPro"/>
</dbReference>
<name>A0AAT9LEG4_9FIRM</name>
<dbReference type="PANTHER" id="PTHR43418">
    <property type="entry name" value="MULTIFUNCTIONAL TRYPTOPHAN BIOSYNTHESIS PROTEIN-RELATED"/>
    <property type="match status" value="1"/>
</dbReference>
<dbReference type="GO" id="GO:0004088">
    <property type="term" value="F:carbamoyl-phosphate synthase (glutamine-hydrolyzing) activity"/>
    <property type="evidence" value="ECO:0007669"/>
    <property type="project" value="UniProtKB-UniRule"/>
</dbReference>
<dbReference type="SUPFAM" id="SSF52317">
    <property type="entry name" value="Class I glutamine amidotransferase-like"/>
    <property type="match status" value="1"/>
</dbReference>
<dbReference type="AlphaFoldDB" id="A0AAT9LEG4"/>
<dbReference type="InterPro" id="IPR029062">
    <property type="entry name" value="Class_I_gatase-like"/>
</dbReference>
<dbReference type="InterPro" id="IPR035686">
    <property type="entry name" value="CPSase_GATase1"/>
</dbReference>
<dbReference type="NCBIfam" id="TIGR01368">
    <property type="entry name" value="CPSaseIIsmall"/>
    <property type="match status" value="1"/>
</dbReference>
<evidence type="ECO:0000256" key="2">
    <source>
        <dbReference type="ARBA" id="ARBA00007800"/>
    </source>
</evidence>
<dbReference type="GO" id="GO:0005524">
    <property type="term" value="F:ATP binding"/>
    <property type="evidence" value="ECO:0007669"/>
    <property type="project" value="UniProtKB-UniRule"/>
</dbReference>
<feature type="domain" description="Carbamoyl-phosphate synthase small subunit N-terminal" evidence="9">
    <location>
        <begin position="1"/>
        <end position="130"/>
    </location>
</feature>
<evidence type="ECO:0000256" key="4">
    <source>
        <dbReference type="ARBA" id="ARBA00022741"/>
    </source>
</evidence>
<dbReference type="InterPro" id="IPR017926">
    <property type="entry name" value="GATASE"/>
</dbReference>
<feature type="binding site" evidence="8">
    <location>
        <position position="295"/>
    </location>
    <ligand>
        <name>L-glutamine</name>
        <dbReference type="ChEBI" id="CHEBI:58359"/>
    </ligand>
</feature>
<keyword evidence="5 8" id="KW-0067">ATP-binding</keyword>
<feature type="region of interest" description="CPSase" evidence="8">
    <location>
        <begin position="1"/>
        <end position="172"/>
    </location>
</feature>
<dbReference type="HAMAP" id="MF_01209">
    <property type="entry name" value="CPSase_S_chain"/>
    <property type="match status" value="1"/>
</dbReference>
<dbReference type="SMART" id="SM01097">
    <property type="entry name" value="CPSase_sm_chain"/>
    <property type="match status" value="1"/>
</dbReference>
<dbReference type="InterPro" id="IPR036480">
    <property type="entry name" value="CarbP_synth_ssu_N_sf"/>
</dbReference>
<evidence type="ECO:0000256" key="6">
    <source>
        <dbReference type="ARBA" id="ARBA00022962"/>
    </source>
</evidence>
<dbReference type="GO" id="GO:0044205">
    <property type="term" value="P:'de novo' UMP biosynthetic process"/>
    <property type="evidence" value="ECO:0007669"/>
    <property type="project" value="UniProtKB-UniRule"/>
</dbReference>
<comment type="catalytic activity">
    <reaction evidence="7 8">
        <text>hydrogencarbonate + L-glutamine + 2 ATP + H2O = carbamoyl phosphate + L-glutamate + 2 ADP + phosphate + 2 H(+)</text>
        <dbReference type="Rhea" id="RHEA:18633"/>
        <dbReference type="ChEBI" id="CHEBI:15377"/>
        <dbReference type="ChEBI" id="CHEBI:15378"/>
        <dbReference type="ChEBI" id="CHEBI:17544"/>
        <dbReference type="ChEBI" id="CHEBI:29985"/>
        <dbReference type="ChEBI" id="CHEBI:30616"/>
        <dbReference type="ChEBI" id="CHEBI:43474"/>
        <dbReference type="ChEBI" id="CHEBI:58228"/>
        <dbReference type="ChEBI" id="CHEBI:58359"/>
        <dbReference type="ChEBI" id="CHEBI:456216"/>
        <dbReference type="EC" id="6.3.5.5"/>
    </reaction>
</comment>
<organism evidence="10">
    <name type="scientific">Candidatus Fermentithermobacillus carboniphilus</name>
    <dbReference type="NCBI Taxonomy" id="3085328"/>
    <lineage>
        <taxon>Bacteria</taxon>
        <taxon>Bacillati</taxon>
        <taxon>Bacillota</taxon>
        <taxon>Candidatus Fermentithermobacillia</taxon>
        <taxon>Candidatus Fermentithermobacillales</taxon>
        <taxon>Candidatus Fermentithermobacillaceae</taxon>
        <taxon>Candidatus Fermentithermobacillus</taxon>
    </lineage>
</organism>
<dbReference type="NCBIfam" id="NF009475">
    <property type="entry name" value="PRK12838.1"/>
    <property type="match status" value="1"/>
</dbReference>
<comment type="function">
    <text evidence="8">Small subunit of the glutamine-dependent carbamoyl phosphate synthetase (CPSase). CPSase catalyzes the formation of carbamoyl phosphate from the ammonia moiety of glutamine, carbonate, and phosphate donated by ATP, constituting the first step of 2 biosynthetic pathways, one leading to arginine and/or urea and the other to pyrimidine nucleotides. The small subunit (glutamine amidotransferase) binds and cleaves glutamine to supply the large subunit with the substrate ammonia.</text>
</comment>
<dbReference type="PANTHER" id="PTHR43418:SF7">
    <property type="entry name" value="CARBAMOYL-PHOSPHATE SYNTHASE SMALL CHAIN"/>
    <property type="match status" value="1"/>
</dbReference>
<dbReference type="Gene3D" id="3.50.30.20">
    <property type="entry name" value="Carbamoyl-phosphate synthase small subunit, N-terminal domain"/>
    <property type="match status" value="1"/>
</dbReference>
<evidence type="ECO:0000256" key="1">
    <source>
        <dbReference type="ARBA" id="ARBA00005077"/>
    </source>
</evidence>
<evidence type="ECO:0000256" key="7">
    <source>
        <dbReference type="ARBA" id="ARBA00048816"/>
    </source>
</evidence>
<keyword evidence="8" id="KW-0028">Amino-acid biosynthesis</keyword>
<sequence>MRGILCLEDGFFVEGELINETLPLTGEVVFFTGMTGYEDALTDPSYRGQILVFSFPMLGNYGIPQCSGQSPKIQVRGIVTHDLWSGPVRDSWMTLNEVAKNNACPILTGVDTRRVVLHLRNHGAMKGIISSLEDRDLSPGVIRKLSEEAAKFQMKRIAEEVSAKEVRILGNRDSSRGTCVLMDFGVKSDMLRTLLHMGLIIYVVPPDFPAEEVLSIRPDFVFLSNGPGDPEDNEESIQCVKALLGRVPVYGICLGHQILSLSAGARITKLKYGHHGANQPVKDFRTGRAFITSQNHNFAVDDSSLPPHVAVTHRNLNDGTIEGIEIRSVRAASVQFHPEGAPGPRDERFWAMLEESLGA</sequence>
<dbReference type="Pfam" id="PF00117">
    <property type="entry name" value="GATase"/>
    <property type="match status" value="1"/>
</dbReference>
<dbReference type="Pfam" id="PF00988">
    <property type="entry name" value="CPSase_sm_chain"/>
    <property type="match status" value="1"/>
</dbReference>
<dbReference type="InterPro" id="IPR050472">
    <property type="entry name" value="Anth_synth/Amidotransfase"/>
</dbReference>
<dbReference type="EC" id="6.3.5.5" evidence="8"/>
<dbReference type="PRINTS" id="PR00096">
    <property type="entry name" value="GATASE"/>
</dbReference>
<feature type="active site" description="Nucleophile" evidence="8">
    <location>
        <position position="253"/>
    </location>
</feature>
<evidence type="ECO:0000313" key="10">
    <source>
        <dbReference type="EMBL" id="QUL99426.1"/>
    </source>
</evidence>
<keyword evidence="6 8" id="KW-0315">Glutamine amidotransferase</keyword>
<dbReference type="PROSITE" id="PS51273">
    <property type="entry name" value="GATASE_TYPE_1"/>
    <property type="match status" value="1"/>
</dbReference>
<feature type="binding site" evidence="8">
    <location>
        <position position="45"/>
    </location>
    <ligand>
        <name>L-glutamine</name>
        <dbReference type="ChEBI" id="CHEBI:58359"/>
    </ligand>
</feature>
<accession>A0AAT9LEG4</accession>
<dbReference type="PRINTS" id="PR00097">
    <property type="entry name" value="ANTSNTHASEII"/>
</dbReference>
<comment type="catalytic activity">
    <reaction evidence="8">
        <text>L-glutamine + H2O = L-glutamate + NH4(+)</text>
        <dbReference type="Rhea" id="RHEA:15889"/>
        <dbReference type="ChEBI" id="CHEBI:15377"/>
        <dbReference type="ChEBI" id="CHEBI:28938"/>
        <dbReference type="ChEBI" id="CHEBI:29985"/>
        <dbReference type="ChEBI" id="CHEBI:58359"/>
    </reaction>
</comment>
<gene>
    <name evidence="8 10" type="primary">carA</name>
    <name evidence="10" type="ORF">IMF26_05115</name>
</gene>
<comment type="similarity">
    <text evidence="2 8">Belongs to the CarA family.</text>
</comment>
<dbReference type="EMBL" id="CP062796">
    <property type="protein sequence ID" value="QUL99426.1"/>
    <property type="molecule type" value="Genomic_DNA"/>
</dbReference>
<protein>
    <recommendedName>
        <fullName evidence="8">Carbamoyl phosphate synthase small chain</fullName>
        <ecNumber evidence="8">6.3.5.5</ecNumber>
    </recommendedName>
    <alternativeName>
        <fullName evidence="8">Carbamoyl phosphate synthetase glutamine chain</fullName>
    </alternativeName>
</protein>
<dbReference type="GO" id="GO:0006207">
    <property type="term" value="P:'de novo' pyrimidine nucleobase biosynthetic process"/>
    <property type="evidence" value="ECO:0007669"/>
    <property type="project" value="InterPro"/>
</dbReference>
<feature type="binding site" evidence="8">
    <location>
        <position position="257"/>
    </location>
    <ligand>
        <name>L-glutamine</name>
        <dbReference type="ChEBI" id="CHEBI:58359"/>
    </ligand>
</feature>
<feature type="binding site" evidence="8">
    <location>
        <position position="254"/>
    </location>
    <ligand>
        <name>L-glutamine</name>
        <dbReference type="ChEBI" id="CHEBI:58359"/>
    </ligand>
</feature>
<comment type="pathway">
    <text evidence="8">Pyrimidine metabolism; UMP biosynthesis via de novo pathway; (S)-dihydroorotate from bicarbonate: step 1/3.</text>
</comment>
<dbReference type="PRINTS" id="PR00099">
    <property type="entry name" value="CPSGATASE"/>
</dbReference>
<dbReference type="InterPro" id="IPR002474">
    <property type="entry name" value="CarbamoylP_synth_ssu_N"/>
</dbReference>
<feature type="active site" evidence="8">
    <location>
        <position position="339"/>
    </location>
</feature>
<feature type="binding site" evidence="8">
    <location>
        <position position="228"/>
    </location>
    <ligand>
        <name>L-glutamine</name>
        <dbReference type="ChEBI" id="CHEBI:58359"/>
    </ligand>
</feature>
<dbReference type="InterPro" id="IPR006274">
    <property type="entry name" value="CarbamoylP_synth_ssu"/>
</dbReference>
<comment type="pathway">
    <text evidence="1 8">Amino-acid biosynthesis; L-arginine biosynthesis; carbamoyl phosphate from bicarbonate: step 1/1.</text>
</comment>
<dbReference type="GO" id="GO:0006526">
    <property type="term" value="P:L-arginine biosynthetic process"/>
    <property type="evidence" value="ECO:0007669"/>
    <property type="project" value="UniProtKB-UniRule"/>
</dbReference>
<comment type="caution">
    <text evidence="8">Lacks conserved residue(s) required for the propagation of feature annotation.</text>
</comment>